<dbReference type="Proteomes" id="UP001167796">
    <property type="component" value="Unassembled WGS sequence"/>
</dbReference>
<name>A0ABT9ACT7_9BACT</name>
<dbReference type="RefSeq" id="WP_305012307.1">
    <property type="nucleotide sequence ID" value="NZ_JAUQSX010000007.1"/>
</dbReference>
<evidence type="ECO:0000313" key="2">
    <source>
        <dbReference type="Proteomes" id="UP001167796"/>
    </source>
</evidence>
<evidence type="ECO:0000313" key="1">
    <source>
        <dbReference type="EMBL" id="MDO7847629.1"/>
    </source>
</evidence>
<keyword evidence="2" id="KW-1185">Reference proteome</keyword>
<sequence length="40" mass="4717">MEVQWDPKREHLTIQTALDPQSIFLLPEEVEGLREVLKDL</sequence>
<accession>A0ABT9ACT7</accession>
<proteinExistence type="predicted"/>
<gene>
    <name evidence="1" type="ORF">Q5H92_14770</name>
</gene>
<reference evidence="1" key="1">
    <citation type="submission" date="2023-07" db="EMBL/GenBank/DDBJ databases">
        <authorList>
            <person name="Kim M.K."/>
        </authorList>
    </citation>
    <scope>NUCLEOTIDE SEQUENCE</scope>
    <source>
        <strain evidence="1">M29</strain>
    </source>
</reference>
<organism evidence="1 2">
    <name type="scientific">Hymenobacter mellowenesis</name>
    <dbReference type="NCBI Taxonomy" id="3063995"/>
    <lineage>
        <taxon>Bacteria</taxon>
        <taxon>Pseudomonadati</taxon>
        <taxon>Bacteroidota</taxon>
        <taxon>Cytophagia</taxon>
        <taxon>Cytophagales</taxon>
        <taxon>Hymenobacteraceae</taxon>
        <taxon>Hymenobacter</taxon>
    </lineage>
</organism>
<protein>
    <submittedName>
        <fullName evidence="1">Uncharacterized protein</fullName>
    </submittedName>
</protein>
<dbReference type="EMBL" id="JAUQSX010000007">
    <property type="protein sequence ID" value="MDO7847629.1"/>
    <property type="molecule type" value="Genomic_DNA"/>
</dbReference>
<comment type="caution">
    <text evidence="1">The sequence shown here is derived from an EMBL/GenBank/DDBJ whole genome shotgun (WGS) entry which is preliminary data.</text>
</comment>